<evidence type="ECO:0000313" key="2">
    <source>
        <dbReference type="Proteomes" id="UP001372338"/>
    </source>
</evidence>
<proteinExistence type="predicted"/>
<name>A0AAN9ES51_CROPI</name>
<keyword evidence="2" id="KW-1185">Reference proteome</keyword>
<accession>A0AAN9ES51</accession>
<gene>
    <name evidence="1" type="ORF">RIF29_24492</name>
</gene>
<dbReference type="EMBL" id="JAYWIO010000005">
    <property type="protein sequence ID" value="KAK7258903.1"/>
    <property type="molecule type" value="Genomic_DNA"/>
</dbReference>
<reference evidence="1 2" key="1">
    <citation type="submission" date="2024-01" db="EMBL/GenBank/DDBJ databases">
        <title>The genomes of 5 underutilized Papilionoideae crops provide insights into root nodulation and disease resistanc.</title>
        <authorList>
            <person name="Yuan L."/>
        </authorList>
    </citation>
    <scope>NUCLEOTIDE SEQUENCE [LARGE SCALE GENOMIC DNA]</scope>
    <source>
        <strain evidence="1">ZHUSHIDOU_FW_LH</strain>
        <tissue evidence="1">Leaf</tissue>
    </source>
</reference>
<evidence type="ECO:0000313" key="1">
    <source>
        <dbReference type="EMBL" id="KAK7258903.1"/>
    </source>
</evidence>
<comment type="caution">
    <text evidence="1">The sequence shown here is derived from an EMBL/GenBank/DDBJ whole genome shotgun (WGS) entry which is preliminary data.</text>
</comment>
<dbReference type="AlphaFoldDB" id="A0AAN9ES51"/>
<dbReference type="Proteomes" id="UP001372338">
    <property type="component" value="Unassembled WGS sequence"/>
</dbReference>
<organism evidence="1 2">
    <name type="scientific">Crotalaria pallida</name>
    <name type="common">Smooth rattlebox</name>
    <name type="synonym">Crotalaria striata</name>
    <dbReference type="NCBI Taxonomy" id="3830"/>
    <lineage>
        <taxon>Eukaryota</taxon>
        <taxon>Viridiplantae</taxon>
        <taxon>Streptophyta</taxon>
        <taxon>Embryophyta</taxon>
        <taxon>Tracheophyta</taxon>
        <taxon>Spermatophyta</taxon>
        <taxon>Magnoliopsida</taxon>
        <taxon>eudicotyledons</taxon>
        <taxon>Gunneridae</taxon>
        <taxon>Pentapetalae</taxon>
        <taxon>rosids</taxon>
        <taxon>fabids</taxon>
        <taxon>Fabales</taxon>
        <taxon>Fabaceae</taxon>
        <taxon>Papilionoideae</taxon>
        <taxon>50 kb inversion clade</taxon>
        <taxon>genistoids sensu lato</taxon>
        <taxon>core genistoids</taxon>
        <taxon>Crotalarieae</taxon>
        <taxon>Crotalaria</taxon>
    </lineage>
</organism>
<protein>
    <submittedName>
        <fullName evidence="1">Uncharacterized protein</fullName>
    </submittedName>
</protein>
<sequence length="128" mass="13850">MGWGWWKETGDELGWWLWGGVGRVVVGWMRGCSGGGWRVKSGCVAMAEEWVRGCGGGGGSEVMEVLCYGGGWRWGGQEKEEEEEKGGGIFGKLKNNGVQEVAGGVEKVVLNLVDLLTQPDDYDPNLIV</sequence>